<proteinExistence type="predicted"/>
<gene>
    <name evidence="1" type="primary">sle_23750</name>
</gene>
<name>A0A0F7VYF8_STRLW</name>
<dbReference type="EMBL" id="LN831790">
    <property type="protein sequence ID" value="CQR61836.1"/>
    <property type="molecule type" value="Genomic_DNA"/>
</dbReference>
<dbReference type="Proteomes" id="UP000035016">
    <property type="component" value="Chromosome Chromosome"/>
</dbReference>
<dbReference type="AlphaFoldDB" id="A0A0F7VYF8"/>
<organism evidence="1 2">
    <name type="scientific">Streptomyces leeuwenhoekii</name>
    <dbReference type="NCBI Taxonomy" id="1437453"/>
    <lineage>
        <taxon>Bacteria</taxon>
        <taxon>Bacillati</taxon>
        <taxon>Actinomycetota</taxon>
        <taxon>Actinomycetes</taxon>
        <taxon>Kitasatosporales</taxon>
        <taxon>Streptomycetaceae</taxon>
        <taxon>Streptomyces</taxon>
    </lineage>
</organism>
<dbReference type="KEGG" id="sle:sle_23750"/>
<reference evidence="1 2" key="1">
    <citation type="submission" date="2015-02" db="EMBL/GenBank/DDBJ databases">
        <authorList>
            <person name="Gomez-Escribano P.J."/>
        </authorList>
    </citation>
    <scope>NUCLEOTIDE SEQUENCE [LARGE SCALE GENOMIC DNA]</scope>
    <source>
        <strain evidence="2">C34 (DSM 42122 / NRRL B-24963)</strain>
    </source>
</reference>
<protein>
    <submittedName>
        <fullName evidence="1">Uncharacterized protein</fullName>
    </submittedName>
</protein>
<accession>A0A0F7VYF8</accession>
<evidence type="ECO:0000313" key="1">
    <source>
        <dbReference type="EMBL" id="CQR61836.1"/>
    </source>
</evidence>
<evidence type="ECO:0000313" key="2">
    <source>
        <dbReference type="Proteomes" id="UP000035016"/>
    </source>
</evidence>
<sequence length="119" mass="13175">MPSEPAPAAVRCVVSPLDHRIEAVTGHAVDTLWTRRDRGLLDEPHTLLVDRHRELAQAETGVTFYRTLLHRLSSGEFPVDAALFERIDRTVDQLEEAADARDAAARRVLAALEPIEAAT</sequence>